<accession>A0A132BDQ1</accession>
<dbReference type="OrthoDB" id="2593732at2759"/>
<evidence type="ECO:0000256" key="3">
    <source>
        <dbReference type="ARBA" id="ARBA00023015"/>
    </source>
</evidence>
<dbReference type="InterPro" id="IPR021858">
    <property type="entry name" value="Fun_TF"/>
</dbReference>
<dbReference type="PROSITE" id="PS00463">
    <property type="entry name" value="ZN2_CY6_FUNGAL_1"/>
    <property type="match status" value="1"/>
</dbReference>
<dbReference type="KEGG" id="psco:LY89DRAFT_787754"/>
<name>A0A132BDQ1_MOLSC</name>
<evidence type="ECO:0000313" key="8">
    <source>
        <dbReference type="EMBL" id="KUJ10119.1"/>
    </source>
</evidence>
<dbReference type="SUPFAM" id="SSF57701">
    <property type="entry name" value="Zn2/Cys6 DNA-binding domain"/>
    <property type="match status" value="1"/>
</dbReference>
<evidence type="ECO:0000256" key="1">
    <source>
        <dbReference type="ARBA" id="ARBA00022723"/>
    </source>
</evidence>
<dbReference type="GeneID" id="28832827"/>
<dbReference type="STRING" id="149040.A0A132BDQ1"/>
<feature type="domain" description="Zn(2)-C6 fungal-type" evidence="7">
    <location>
        <begin position="14"/>
        <end position="42"/>
    </location>
</feature>
<keyword evidence="3" id="KW-0805">Transcription regulation</keyword>
<organism evidence="8 9">
    <name type="scientific">Mollisia scopiformis</name>
    <name type="common">Conifer needle endophyte fungus</name>
    <name type="synonym">Phialocephala scopiformis</name>
    <dbReference type="NCBI Taxonomy" id="149040"/>
    <lineage>
        <taxon>Eukaryota</taxon>
        <taxon>Fungi</taxon>
        <taxon>Dikarya</taxon>
        <taxon>Ascomycota</taxon>
        <taxon>Pezizomycotina</taxon>
        <taxon>Leotiomycetes</taxon>
        <taxon>Helotiales</taxon>
        <taxon>Mollisiaceae</taxon>
        <taxon>Mollisia</taxon>
    </lineage>
</organism>
<dbReference type="Proteomes" id="UP000070700">
    <property type="component" value="Unassembled WGS sequence"/>
</dbReference>
<dbReference type="EMBL" id="KQ947430">
    <property type="protein sequence ID" value="KUJ10119.1"/>
    <property type="molecule type" value="Genomic_DNA"/>
</dbReference>
<dbReference type="InterPro" id="IPR052360">
    <property type="entry name" value="Transcr_Regulatory_Proteins"/>
</dbReference>
<keyword evidence="1" id="KW-0479">Metal-binding</keyword>
<dbReference type="GO" id="GO:0003677">
    <property type="term" value="F:DNA binding"/>
    <property type="evidence" value="ECO:0007669"/>
    <property type="project" value="UniProtKB-KW"/>
</dbReference>
<dbReference type="InterPro" id="IPR036864">
    <property type="entry name" value="Zn2-C6_fun-type_DNA-bd_sf"/>
</dbReference>
<dbReference type="GO" id="GO:0008270">
    <property type="term" value="F:zinc ion binding"/>
    <property type="evidence" value="ECO:0007669"/>
    <property type="project" value="InterPro"/>
</dbReference>
<evidence type="ECO:0000259" key="7">
    <source>
        <dbReference type="PROSITE" id="PS50048"/>
    </source>
</evidence>
<dbReference type="PROSITE" id="PS50048">
    <property type="entry name" value="ZN2_CY6_FUNGAL_2"/>
    <property type="match status" value="1"/>
</dbReference>
<dbReference type="SMART" id="SM00066">
    <property type="entry name" value="GAL4"/>
    <property type="match status" value="1"/>
</dbReference>
<keyword evidence="5" id="KW-0804">Transcription</keyword>
<keyword evidence="6" id="KW-0539">Nucleus</keyword>
<keyword evidence="2" id="KW-0862">Zinc</keyword>
<reference evidence="8 9" key="1">
    <citation type="submission" date="2015-10" db="EMBL/GenBank/DDBJ databases">
        <title>Full genome of DAOMC 229536 Phialocephala scopiformis, a fungal endophyte of spruce producing the potent anti-insectan compound rugulosin.</title>
        <authorList>
            <consortium name="DOE Joint Genome Institute"/>
            <person name="Walker A.K."/>
            <person name="Frasz S.L."/>
            <person name="Seifert K.A."/>
            <person name="Miller J.D."/>
            <person name="Mondo S.J."/>
            <person name="Labutti K."/>
            <person name="Lipzen A."/>
            <person name="Dockter R."/>
            <person name="Kennedy M."/>
            <person name="Grigoriev I.V."/>
            <person name="Spatafora J.W."/>
        </authorList>
    </citation>
    <scope>NUCLEOTIDE SEQUENCE [LARGE SCALE GENOMIC DNA]</scope>
    <source>
        <strain evidence="8 9">CBS 120377</strain>
    </source>
</reference>
<dbReference type="AlphaFoldDB" id="A0A132BDQ1"/>
<evidence type="ECO:0000313" key="9">
    <source>
        <dbReference type="Proteomes" id="UP000070700"/>
    </source>
</evidence>
<evidence type="ECO:0000256" key="4">
    <source>
        <dbReference type="ARBA" id="ARBA00023125"/>
    </source>
</evidence>
<dbReference type="Pfam" id="PF11951">
    <property type="entry name" value="Fungal_trans_2"/>
    <property type="match status" value="1"/>
</dbReference>
<evidence type="ECO:0000256" key="6">
    <source>
        <dbReference type="ARBA" id="ARBA00023242"/>
    </source>
</evidence>
<dbReference type="RefSeq" id="XP_018064474.1">
    <property type="nucleotide sequence ID" value="XM_018223101.1"/>
</dbReference>
<dbReference type="GO" id="GO:0000981">
    <property type="term" value="F:DNA-binding transcription factor activity, RNA polymerase II-specific"/>
    <property type="evidence" value="ECO:0007669"/>
    <property type="project" value="InterPro"/>
</dbReference>
<dbReference type="CDD" id="cd00067">
    <property type="entry name" value="GAL4"/>
    <property type="match status" value="1"/>
</dbReference>
<evidence type="ECO:0000256" key="2">
    <source>
        <dbReference type="ARBA" id="ARBA00022833"/>
    </source>
</evidence>
<dbReference type="InParanoid" id="A0A132BDQ1"/>
<dbReference type="PANTHER" id="PTHR36206:SF10">
    <property type="entry name" value="ZN(II)2CYS6 TRANSCRIPTION FACTOR (EUROFUNG)"/>
    <property type="match status" value="1"/>
</dbReference>
<dbReference type="PANTHER" id="PTHR36206">
    <property type="entry name" value="ASPERCRYPTIN BIOSYNTHESIS CLUSTER-SPECIFIC TRANSCRIPTION REGULATOR ATNN-RELATED"/>
    <property type="match status" value="1"/>
</dbReference>
<evidence type="ECO:0000256" key="5">
    <source>
        <dbReference type="ARBA" id="ARBA00023163"/>
    </source>
</evidence>
<gene>
    <name evidence="8" type="ORF">LY89DRAFT_787754</name>
</gene>
<dbReference type="Gene3D" id="4.10.240.10">
    <property type="entry name" value="Zn(2)-C6 fungal-type DNA-binding domain"/>
    <property type="match status" value="1"/>
</dbReference>
<keyword evidence="4" id="KW-0238">DNA-binding</keyword>
<proteinExistence type="predicted"/>
<dbReference type="Pfam" id="PF00172">
    <property type="entry name" value="Zn_clus"/>
    <property type="match status" value="1"/>
</dbReference>
<sequence>MVTVRRSAPKSRHGCKTCKVRRVKCDENQPRCNRCVTTGRSCDGYTSESPTSSPASHSIAVNSMATSTQPTSRAYDLQKRRAFDFFRTETAPKISGHFGATTWQLILQTCSNEPVVSQAVVALGSLHERLSIASNEKGSQAIATPFPMRQYSQAISDLREYLSTSWNADINIILICALVHISIETLQVKYSNAVLHLEHSLQLIQVVSGISTPSPSDAVAGPSFKQNIEPELIDTFQGLDIHASLFQGMRPPILSGICTQDSVPGRLSSLREAHLVLNRITSRLYTFIRSVVEEYKHRKLQVIPIEEIAEAASIVSEFEAWDDRFQRYLHRTTSKFSRADQSVIDILLVNHRLAFIEASTCVYSDATIFDKFDAPFDEIVTLASNVIRARKPTSVLDFQLDIGIIQPLYRTALCCREPWTRQKAISLLRSITFQEGVWNAASQAAIAQVAIDRENYFKDENNPSRRVSEFGRVHTVGIDVIDFVKKTAEVILSQKLNGLDGPWYEHVEFCTWK</sequence>
<keyword evidence="9" id="KW-1185">Reference proteome</keyword>
<dbReference type="InterPro" id="IPR001138">
    <property type="entry name" value="Zn2Cys6_DnaBD"/>
</dbReference>
<protein>
    <recommendedName>
        <fullName evidence="7">Zn(2)-C6 fungal-type domain-containing protein</fullName>
    </recommendedName>
</protein>